<keyword evidence="1" id="KW-1133">Transmembrane helix</keyword>
<evidence type="ECO:0000313" key="3">
    <source>
        <dbReference type="Proteomes" id="UP000002573"/>
    </source>
</evidence>
<evidence type="ECO:0000313" key="2">
    <source>
        <dbReference type="EMBL" id="ADI32659.1"/>
    </source>
</evidence>
<dbReference type="HOGENOM" id="CLU_149108_4_1_2"/>
<keyword evidence="3" id="KW-1185">Reference proteome</keyword>
<dbReference type="GeneID" id="9234862"/>
<dbReference type="EMBL" id="CP002051">
    <property type="protein sequence ID" value="ADI32659.1"/>
    <property type="molecule type" value="Genomic_DNA"/>
</dbReference>
<feature type="transmembrane region" description="Helical" evidence="1">
    <location>
        <begin position="38"/>
        <end position="55"/>
    </location>
</feature>
<reference evidence="3" key="1">
    <citation type="submission" date="2010-05" db="EMBL/GenBank/DDBJ databases">
        <title>Complete sequence of Staphylothermus hellenicus DSM 12710.</title>
        <authorList>
            <consortium name="US DOE Joint Genome Institute"/>
            <person name="Lucas S."/>
            <person name="Copeland A."/>
            <person name="Lapidus A."/>
            <person name="Cheng J.-F."/>
            <person name="Bruce D."/>
            <person name="Goodwin L."/>
            <person name="Pitluck S."/>
            <person name="Davenport K."/>
            <person name="Detter J.C."/>
            <person name="Han C."/>
            <person name="Tapia R."/>
            <person name="Larimer F."/>
            <person name="Land M."/>
            <person name="Hauser L."/>
            <person name="Kyrpides N."/>
            <person name="Mikhailova N."/>
            <person name="Anderson I.J."/>
            <person name="Woyke T."/>
        </authorList>
    </citation>
    <scope>NUCLEOTIDE SEQUENCE [LARGE SCALE GENOMIC DNA]</scope>
    <source>
        <strain evidence="3">DSM 12710 / JCM 10830 / BK20S6-10-b1 / P8</strain>
    </source>
</reference>
<dbReference type="STRING" id="591019.Shell_1571"/>
<evidence type="ECO:0008006" key="4">
    <source>
        <dbReference type="Google" id="ProtNLM"/>
    </source>
</evidence>
<gene>
    <name evidence="2" type="ordered locus">Shell_1571</name>
</gene>
<accession>D7DA63</accession>
<name>D7DA63_STAHD</name>
<dbReference type="eggNOG" id="arCOG06066">
    <property type="taxonomic scope" value="Archaea"/>
</dbReference>
<dbReference type="Proteomes" id="UP000002573">
    <property type="component" value="Chromosome"/>
</dbReference>
<feature type="transmembrane region" description="Helical" evidence="1">
    <location>
        <begin position="62"/>
        <end position="85"/>
    </location>
</feature>
<protein>
    <recommendedName>
        <fullName evidence="4">DUF131 domain-containing protein</fullName>
    </recommendedName>
</protein>
<dbReference type="AlphaFoldDB" id="D7DA63"/>
<keyword evidence="1" id="KW-0472">Membrane</keyword>
<proteinExistence type="predicted"/>
<organism evidence="2 3">
    <name type="scientific">Staphylothermus hellenicus (strain DSM 12710 / JCM 10830 / BK20S6-10-b1 / P8)</name>
    <dbReference type="NCBI Taxonomy" id="591019"/>
    <lineage>
        <taxon>Archaea</taxon>
        <taxon>Thermoproteota</taxon>
        <taxon>Thermoprotei</taxon>
        <taxon>Desulfurococcales</taxon>
        <taxon>Desulfurococcaceae</taxon>
        <taxon>Staphylothermus</taxon>
    </lineage>
</organism>
<keyword evidence="1" id="KW-0812">Transmembrane</keyword>
<dbReference type="KEGG" id="shc:Shell_1571"/>
<dbReference type="RefSeq" id="WP_013143857.1">
    <property type="nucleotide sequence ID" value="NC_014205.1"/>
</dbReference>
<sequence>MFNEKYVMMGMFLIIIGFLLLAFSTITLAPTPSNTEGGGVVCIVLFFIPICIATGNLNPSIIYALIALSILTIIIFVFMLWIIIYKTHKHLNPYP</sequence>
<reference evidence="2 3" key="2">
    <citation type="journal article" date="2011" name="Stand. Genomic Sci.">
        <title>Complete genome sequence of Staphylothermus hellenicus P8.</title>
        <authorList>
            <person name="Anderson I."/>
            <person name="Wirth R."/>
            <person name="Lucas S."/>
            <person name="Copeland A."/>
            <person name="Lapidus A."/>
            <person name="Cheng J.F."/>
            <person name="Goodwin L."/>
            <person name="Pitluck S."/>
            <person name="Davenport K."/>
            <person name="Detter J.C."/>
            <person name="Han C."/>
            <person name="Tapia R."/>
            <person name="Land M."/>
            <person name="Hauser L."/>
            <person name="Pati A."/>
            <person name="Mikhailova N."/>
            <person name="Woyke T."/>
            <person name="Klenk H.P."/>
            <person name="Kyrpides N."/>
            <person name="Ivanova N."/>
        </authorList>
    </citation>
    <scope>NUCLEOTIDE SEQUENCE [LARGE SCALE GENOMIC DNA]</scope>
    <source>
        <strain evidence="3">DSM 12710 / JCM 10830 / BK20S6-10-b1 / P8</strain>
    </source>
</reference>
<evidence type="ECO:0000256" key="1">
    <source>
        <dbReference type="SAM" id="Phobius"/>
    </source>
</evidence>